<dbReference type="InterPro" id="IPR052565">
    <property type="entry name" value="Glutaredoxin-like_YDR286C"/>
</dbReference>
<protein>
    <submittedName>
        <fullName evidence="1">Glutaredoxin</fullName>
    </submittedName>
</protein>
<dbReference type="SUPFAM" id="SSF52833">
    <property type="entry name" value="Thioredoxin-like"/>
    <property type="match status" value="1"/>
</dbReference>
<dbReference type="RefSeq" id="WP_075010003.1">
    <property type="nucleotide sequence ID" value="NZ_FOAP01000021.1"/>
</dbReference>
<accession>A0A1H8AJ07</accession>
<dbReference type="Pfam" id="PF05768">
    <property type="entry name" value="Glrx-like"/>
    <property type="match status" value="1"/>
</dbReference>
<dbReference type="AlphaFoldDB" id="A0A1H8AJ07"/>
<proteinExistence type="predicted"/>
<dbReference type="Proteomes" id="UP000182719">
    <property type="component" value="Unassembled WGS sequence"/>
</dbReference>
<dbReference type="InterPro" id="IPR036249">
    <property type="entry name" value="Thioredoxin-like_sf"/>
</dbReference>
<name>A0A1H8AJ07_STIAU</name>
<organism evidence="1 2">
    <name type="scientific">Stigmatella aurantiaca</name>
    <dbReference type="NCBI Taxonomy" id="41"/>
    <lineage>
        <taxon>Bacteria</taxon>
        <taxon>Pseudomonadati</taxon>
        <taxon>Myxococcota</taxon>
        <taxon>Myxococcia</taxon>
        <taxon>Myxococcales</taxon>
        <taxon>Cystobacterineae</taxon>
        <taxon>Archangiaceae</taxon>
        <taxon>Stigmatella</taxon>
    </lineage>
</organism>
<evidence type="ECO:0000313" key="2">
    <source>
        <dbReference type="Proteomes" id="UP000182719"/>
    </source>
</evidence>
<gene>
    <name evidence="1" type="ORF">SAMN05444354_12183</name>
</gene>
<dbReference type="OrthoDB" id="8779161at2"/>
<dbReference type="PANTHER" id="PTHR33558">
    <property type="entry name" value="GLUTAREDOXIN-LIKE PROTEIN C5ORF63 HOMOLOG"/>
    <property type="match status" value="1"/>
</dbReference>
<dbReference type="InterPro" id="IPR008554">
    <property type="entry name" value="Glutaredoxin-like"/>
</dbReference>
<keyword evidence="2" id="KW-1185">Reference proteome</keyword>
<reference evidence="2" key="1">
    <citation type="submission" date="2016-10" db="EMBL/GenBank/DDBJ databases">
        <authorList>
            <person name="Varghese N."/>
            <person name="Submissions S."/>
        </authorList>
    </citation>
    <scope>NUCLEOTIDE SEQUENCE [LARGE SCALE GENOMIC DNA]</scope>
    <source>
        <strain evidence="2">DSM 17044</strain>
    </source>
</reference>
<dbReference type="EMBL" id="FOAP01000021">
    <property type="protein sequence ID" value="SEM70496.1"/>
    <property type="molecule type" value="Genomic_DNA"/>
</dbReference>
<dbReference type="Gene3D" id="3.40.30.10">
    <property type="entry name" value="Glutaredoxin"/>
    <property type="match status" value="1"/>
</dbReference>
<sequence>MRVDIYSKPACSLCDAALEVVERVRARIPFELRLISILEDPALVAAYRYDIPVVFINEQAAFKHRVEEAELEAYLLQVLNGTQVAHSPARDE</sequence>
<evidence type="ECO:0000313" key="1">
    <source>
        <dbReference type="EMBL" id="SEM70496.1"/>
    </source>
</evidence>
<dbReference type="PANTHER" id="PTHR33558:SF1">
    <property type="entry name" value="GLUTAREDOXIN-LIKE PROTEIN C5ORF63 HOMOLOG"/>
    <property type="match status" value="1"/>
</dbReference>